<name>A0A0K0PX69_9POAL</name>
<evidence type="ECO:0000256" key="1">
    <source>
        <dbReference type="SAM" id="MobiDB-lite"/>
    </source>
</evidence>
<organism evidence="2">
    <name type="scientific">Triticum compactum</name>
    <dbReference type="NCBI Taxonomy" id="69993"/>
    <lineage>
        <taxon>Eukaryota</taxon>
        <taxon>Viridiplantae</taxon>
        <taxon>Streptophyta</taxon>
        <taxon>Embryophyta</taxon>
        <taxon>Tracheophyta</taxon>
        <taxon>Spermatophyta</taxon>
        <taxon>Magnoliopsida</taxon>
        <taxon>Liliopsida</taxon>
        <taxon>Poales</taxon>
        <taxon>Poaceae</taxon>
        <taxon>BOP clade</taxon>
        <taxon>Pooideae</taxon>
        <taxon>Triticodae</taxon>
        <taxon>Triticeae</taxon>
        <taxon>Triticinae</taxon>
        <taxon>Triticum</taxon>
    </lineage>
</organism>
<accession>A0A0K0PX69</accession>
<gene>
    <name evidence="2" type="primary">Wx</name>
</gene>
<dbReference type="EMBL" id="KP726910">
    <property type="protein sequence ID" value="AKQ98500.1"/>
    <property type="molecule type" value="Genomic_DNA"/>
</dbReference>
<protein>
    <submittedName>
        <fullName evidence="2">Truncated Waxy protein</fullName>
    </submittedName>
</protein>
<dbReference type="AlphaFoldDB" id="A0A0K0PX69"/>
<reference evidence="2" key="1">
    <citation type="journal article" date="2015" name="Theor. Appl. Genet.">
        <title>Molecular characterization of waxy alleles in three subspecies of hexaploid wheat and identification of two novel Wx-B1 alleles.</title>
        <authorList>
            <person name="Ayala M."/>
            <person name="Alvarez J.B."/>
            <person name="Yamamori M."/>
            <person name="Guzman C."/>
        </authorList>
    </citation>
    <scope>NUCLEOTIDE SEQUENCE</scope>
</reference>
<feature type="region of interest" description="Disordered" evidence="1">
    <location>
        <begin position="28"/>
        <end position="76"/>
    </location>
</feature>
<sequence>MAALVTSQLATSGTVLGITDRFRRAGFQGVRPRSPADAPLGMRTTGASAAPKQAGKRTAGPGGASPWWCAPRAAPA</sequence>
<evidence type="ECO:0000313" key="2">
    <source>
        <dbReference type="EMBL" id="AKQ98500.1"/>
    </source>
</evidence>
<proteinExistence type="predicted"/>